<feature type="region of interest" description="Disordered" evidence="1">
    <location>
        <begin position="69"/>
        <end position="98"/>
    </location>
</feature>
<evidence type="ECO:0000313" key="3">
    <source>
        <dbReference type="EMBL" id="MFC5926904.1"/>
    </source>
</evidence>
<evidence type="ECO:0000256" key="1">
    <source>
        <dbReference type="SAM" id="MobiDB-lite"/>
    </source>
</evidence>
<feature type="chain" id="PRO_5046832356" description="DUF5666 domain-containing protein" evidence="2">
    <location>
        <begin position="27"/>
        <end position="202"/>
    </location>
</feature>
<protein>
    <recommendedName>
        <fullName evidence="5">DUF5666 domain-containing protein</fullName>
    </recommendedName>
</protein>
<feature type="compositionally biased region" description="Basic and acidic residues" evidence="1">
    <location>
        <begin position="86"/>
        <end position="97"/>
    </location>
</feature>
<evidence type="ECO:0008006" key="5">
    <source>
        <dbReference type="Google" id="ProtNLM"/>
    </source>
</evidence>
<gene>
    <name evidence="3" type="ORF">ACFQGL_26560</name>
</gene>
<dbReference type="RefSeq" id="WP_377515193.1">
    <property type="nucleotide sequence ID" value="NZ_JBHSQS010000022.1"/>
</dbReference>
<keyword evidence="4" id="KW-1185">Reference proteome</keyword>
<reference evidence="4" key="1">
    <citation type="journal article" date="2019" name="Int. J. Syst. Evol. Microbiol.">
        <title>The Global Catalogue of Microorganisms (GCM) 10K type strain sequencing project: providing services to taxonomists for standard genome sequencing and annotation.</title>
        <authorList>
            <consortium name="The Broad Institute Genomics Platform"/>
            <consortium name="The Broad Institute Genome Sequencing Center for Infectious Disease"/>
            <person name="Wu L."/>
            <person name="Ma J."/>
        </authorList>
    </citation>
    <scope>NUCLEOTIDE SEQUENCE [LARGE SCALE GENOMIC DNA]</scope>
    <source>
        <strain evidence="4">CGMCC 4.7144</strain>
    </source>
</reference>
<feature type="compositionally biased region" description="Low complexity" evidence="1">
    <location>
        <begin position="69"/>
        <end position="83"/>
    </location>
</feature>
<organism evidence="3 4">
    <name type="scientific">Micromonospora vulcania</name>
    <dbReference type="NCBI Taxonomy" id="1441873"/>
    <lineage>
        <taxon>Bacteria</taxon>
        <taxon>Bacillati</taxon>
        <taxon>Actinomycetota</taxon>
        <taxon>Actinomycetes</taxon>
        <taxon>Micromonosporales</taxon>
        <taxon>Micromonosporaceae</taxon>
        <taxon>Micromonospora</taxon>
    </lineage>
</organism>
<dbReference type="EMBL" id="JBHSQS010000022">
    <property type="protein sequence ID" value="MFC5926904.1"/>
    <property type="molecule type" value="Genomic_DNA"/>
</dbReference>
<keyword evidence="2" id="KW-0732">Signal</keyword>
<comment type="caution">
    <text evidence="3">The sequence shown here is derived from an EMBL/GenBank/DDBJ whole genome shotgun (WGS) entry which is preliminary data.</text>
</comment>
<accession>A0ABW1HEM3</accession>
<name>A0ABW1HEM3_9ACTN</name>
<dbReference type="Proteomes" id="UP001596226">
    <property type="component" value="Unassembled WGS sequence"/>
</dbReference>
<dbReference type="PROSITE" id="PS51257">
    <property type="entry name" value="PROKAR_LIPOPROTEIN"/>
    <property type="match status" value="1"/>
</dbReference>
<evidence type="ECO:0000256" key="2">
    <source>
        <dbReference type="SAM" id="SignalP"/>
    </source>
</evidence>
<proteinExistence type="predicted"/>
<evidence type="ECO:0000313" key="4">
    <source>
        <dbReference type="Proteomes" id="UP001596226"/>
    </source>
</evidence>
<sequence>MPRWGFAAATTSLLAAVALGVSGCGAAEVASQPAREAAVEVAAAMGVEGQALAAMGFDANDLDVQTVAAPAPSGSAAPDASPSVQDKAKQKRGEEFRKRRQARVLLRKNTLHGEAVVQTKDGGTQTVAVQRGEVTAIDGNSMTVKSTDGFTMTWTFGDDLRVVERRASVQPSDVKVGTTLGVAGAKDGDKGVARLILIPRAK</sequence>
<feature type="signal peptide" evidence="2">
    <location>
        <begin position="1"/>
        <end position="26"/>
    </location>
</feature>